<evidence type="ECO:0000256" key="1">
    <source>
        <dbReference type="ARBA" id="ARBA00022490"/>
    </source>
</evidence>
<keyword evidence="7" id="KW-1185">Reference proteome</keyword>
<name>A0A0B9A092_BRELN</name>
<dbReference type="InterPro" id="IPR003728">
    <property type="entry name" value="Ribosome_maturation_RimP"/>
</dbReference>
<reference evidence="6 7" key="1">
    <citation type="submission" date="2014-11" db="EMBL/GenBank/DDBJ databases">
        <title>Draft Genome Sequence of Brevibacterium linens AE038-8.</title>
        <authorList>
            <person name="Maizel D."/>
            <person name="Utturkar S.M."/>
            <person name="Brown S.D."/>
            <person name="Ferrero M."/>
            <person name="Rosen B.P."/>
        </authorList>
    </citation>
    <scope>NUCLEOTIDE SEQUENCE [LARGE SCALE GENOMIC DNA]</scope>
    <source>
        <strain evidence="6 7">AE038-8</strain>
    </source>
</reference>
<dbReference type="InterPro" id="IPR035956">
    <property type="entry name" value="RimP_N_sf"/>
</dbReference>
<sequence>MDEDVERIKGLLAPPLQDAGFHLETVKAVAAGPRRTLTVVVDLDESSTDPMSMEKIAESTKIVGDALEEVEIFRDKPYQLEVTSPGATRKLETPRHFRRVIGRRLEITTKKDTFKLDLAEVGESSITGTDPQRKETKTVDLGEIRKAQVELKFR</sequence>
<dbReference type="InterPro" id="IPR028998">
    <property type="entry name" value="RimP_C"/>
</dbReference>
<dbReference type="GO" id="GO:0000028">
    <property type="term" value="P:ribosomal small subunit assembly"/>
    <property type="evidence" value="ECO:0007669"/>
    <property type="project" value="TreeGrafter"/>
</dbReference>
<dbReference type="AlphaFoldDB" id="A0A0B9A092"/>
<dbReference type="GO" id="GO:0006412">
    <property type="term" value="P:translation"/>
    <property type="evidence" value="ECO:0007669"/>
    <property type="project" value="TreeGrafter"/>
</dbReference>
<dbReference type="RefSeq" id="WP_039210929.1">
    <property type="nucleotide sequence ID" value="NZ_JTJZ01000020.1"/>
</dbReference>
<dbReference type="EMBL" id="JTJZ01000020">
    <property type="protein sequence ID" value="KHS52024.1"/>
    <property type="molecule type" value="Genomic_DNA"/>
</dbReference>
<dbReference type="PANTHER" id="PTHR33867:SF1">
    <property type="entry name" value="RIBOSOME MATURATION FACTOR RIMP"/>
    <property type="match status" value="1"/>
</dbReference>
<evidence type="ECO:0000256" key="3">
    <source>
        <dbReference type="HAMAP-Rule" id="MF_01077"/>
    </source>
</evidence>
<organism evidence="6 7">
    <name type="scientific">Brevibacterium linens</name>
    <dbReference type="NCBI Taxonomy" id="1703"/>
    <lineage>
        <taxon>Bacteria</taxon>
        <taxon>Bacillati</taxon>
        <taxon>Actinomycetota</taxon>
        <taxon>Actinomycetes</taxon>
        <taxon>Micrococcales</taxon>
        <taxon>Brevibacteriaceae</taxon>
        <taxon>Brevibacterium</taxon>
    </lineage>
</organism>
<dbReference type="HAMAP" id="MF_01077">
    <property type="entry name" value="RimP"/>
    <property type="match status" value="1"/>
</dbReference>
<feature type="domain" description="Ribosome maturation factor RimP N-terminal" evidence="4">
    <location>
        <begin position="12"/>
        <end position="87"/>
    </location>
</feature>
<comment type="subcellular location">
    <subcellularLocation>
        <location evidence="3">Cytoplasm</location>
    </subcellularLocation>
</comment>
<protein>
    <recommendedName>
        <fullName evidence="3">Ribosome maturation factor RimP</fullName>
    </recommendedName>
</protein>
<keyword evidence="2 3" id="KW-0690">Ribosome biogenesis</keyword>
<keyword evidence="1 3" id="KW-0963">Cytoplasm</keyword>
<evidence type="ECO:0000313" key="6">
    <source>
        <dbReference type="EMBL" id="KHS52024.1"/>
    </source>
</evidence>
<proteinExistence type="inferred from homology"/>
<dbReference type="InterPro" id="IPR028989">
    <property type="entry name" value="RimP_N"/>
</dbReference>
<dbReference type="PATRIC" id="fig|1703.6.peg.2479"/>
<comment type="similarity">
    <text evidence="3">Belongs to the RimP family.</text>
</comment>
<dbReference type="Proteomes" id="UP000031488">
    <property type="component" value="Unassembled WGS sequence"/>
</dbReference>
<dbReference type="Gene3D" id="3.30.300.70">
    <property type="entry name" value="RimP-like superfamily, N-terminal"/>
    <property type="match status" value="1"/>
</dbReference>
<dbReference type="STRING" id="1703.BLSMQ_2545"/>
<evidence type="ECO:0000313" key="7">
    <source>
        <dbReference type="Proteomes" id="UP000031488"/>
    </source>
</evidence>
<dbReference type="OrthoDB" id="9805006at2"/>
<gene>
    <name evidence="3" type="primary">rimP</name>
    <name evidence="6" type="ORF">AE0388_2574</name>
</gene>
<evidence type="ECO:0000256" key="2">
    <source>
        <dbReference type="ARBA" id="ARBA00022517"/>
    </source>
</evidence>
<feature type="domain" description="Ribosome maturation factor RimP C-terminal" evidence="5">
    <location>
        <begin position="91"/>
        <end position="153"/>
    </location>
</feature>
<evidence type="ECO:0000259" key="5">
    <source>
        <dbReference type="Pfam" id="PF17384"/>
    </source>
</evidence>
<comment type="caution">
    <text evidence="6">The sequence shown here is derived from an EMBL/GenBank/DDBJ whole genome shotgun (WGS) entry which is preliminary data.</text>
</comment>
<dbReference type="Pfam" id="PF17384">
    <property type="entry name" value="DUF150_C"/>
    <property type="match status" value="1"/>
</dbReference>
<comment type="function">
    <text evidence="3">Required for maturation of 30S ribosomal subunits.</text>
</comment>
<dbReference type="GO" id="GO:0005829">
    <property type="term" value="C:cytosol"/>
    <property type="evidence" value="ECO:0007669"/>
    <property type="project" value="TreeGrafter"/>
</dbReference>
<accession>A0A0B9A092</accession>
<dbReference type="SUPFAM" id="SSF75420">
    <property type="entry name" value="YhbC-like, N-terminal domain"/>
    <property type="match status" value="1"/>
</dbReference>
<evidence type="ECO:0000259" key="4">
    <source>
        <dbReference type="Pfam" id="PF02576"/>
    </source>
</evidence>
<dbReference type="PANTHER" id="PTHR33867">
    <property type="entry name" value="RIBOSOME MATURATION FACTOR RIMP"/>
    <property type="match status" value="1"/>
</dbReference>
<dbReference type="Pfam" id="PF02576">
    <property type="entry name" value="RimP_N"/>
    <property type="match status" value="1"/>
</dbReference>